<dbReference type="Proteomes" id="UP001497453">
    <property type="component" value="Chromosome 9"/>
</dbReference>
<protein>
    <recommendedName>
        <fullName evidence="3">F-box domain-containing protein</fullName>
    </recommendedName>
</protein>
<evidence type="ECO:0000313" key="1">
    <source>
        <dbReference type="EMBL" id="CAL1717100.1"/>
    </source>
</evidence>
<name>A0ABP1EB40_9APHY</name>
<accession>A0ABP1EB40</accession>
<reference evidence="2" key="1">
    <citation type="submission" date="2024-04" db="EMBL/GenBank/DDBJ databases">
        <authorList>
            <person name="Shaw F."/>
            <person name="Minotto A."/>
        </authorList>
    </citation>
    <scope>NUCLEOTIDE SEQUENCE [LARGE SCALE GENOMIC DNA]</scope>
</reference>
<organism evidence="1 2">
    <name type="scientific">Somion occarium</name>
    <dbReference type="NCBI Taxonomy" id="3059160"/>
    <lineage>
        <taxon>Eukaryota</taxon>
        <taxon>Fungi</taxon>
        <taxon>Dikarya</taxon>
        <taxon>Basidiomycota</taxon>
        <taxon>Agaricomycotina</taxon>
        <taxon>Agaricomycetes</taxon>
        <taxon>Polyporales</taxon>
        <taxon>Cerrenaceae</taxon>
        <taxon>Somion</taxon>
    </lineage>
</organism>
<evidence type="ECO:0000313" key="2">
    <source>
        <dbReference type="Proteomes" id="UP001497453"/>
    </source>
</evidence>
<evidence type="ECO:0008006" key="3">
    <source>
        <dbReference type="Google" id="ProtNLM"/>
    </source>
</evidence>
<keyword evidence="2" id="KW-1185">Reference proteome</keyword>
<proteinExistence type="predicted"/>
<gene>
    <name evidence="1" type="ORF">GFSPODELE1_LOCUS11050</name>
</gene>
<sequence length="497" mass="57394">MAINYDILVYIMTFLRIVKRGSLFALMKTCRILYTAGAPYLLAGQVNFDGKPDQMESFNCFMHQNLALRGSFIRRIHLNVPDLWEDNIYEDSYDYQTDILQRSSEVLKHCSRLQHLEILGSEDWLSMGRRLGPALASLVDVEYVMFGGKGDRTDGLLRITNWPLKAMCISFAYDDASDGDYKGDPRTLLRHVYDLKEVHVEWLDFGPEGEGETFPHLETFSVEFWGDIGMRPLLESFPKLRNLRIYAAVSELQAMDEIRLVAIRHRNIQAQVSHRWSHLDYVEGELVAVYLLAPQCHIAHLNIPLPSDDDAQRYWFAVIGDARPIRLTFYVSFKNYQPIILQKLTPPSFPIPTTHLDLTLSMSFSPASMEDVETNILDFLGSLSLTFLQVTLEWTPTPDSMRYFPRDIAEDRFAEYFDKLEPAAFASRLVRYTRTLQYIILGLPRCKDLLYWRVEQGGSGPTLVPMSKAEGQLMRERQMPKQKSELDRFDIFDVQPN</sequence>
<dbReference type="EMBL" id="OZ037952">
    <property type="protein sequence ID" value="CAL1717100.1"/>
    <property type="molecule type" value="Genomic_DNA"/>
</dbReference>